<keyword evidence="5" id="KW-0862">Zinc</keyword>
<feature type="compositionally biased region" description="Basic and acidic residues" evidence="8">
    <location>
        <begin position="388"/>
        <end position="402"/>
    </location>
</feature>
<feature type="compositionally biased region" description="Basic and acidic residues" evidence="8">
    <location>
        <begin position="73"/>
        <end position="85"/>
    </location>
</feature>
<accession>A0A8B8E7D4</accession>
<evidence type="ECO:0000259" key="9">
    <source>
        <dbReference type="PROSITE" id="PS50157"/>
    </source>
</evidence>
<dbReference type="SMART" id="SM00355">
    <property type="entry name" value="ZnF_C2H2"/>
    <property type="match status" value="11"/>
</dbReference>
<feature type="region of interest" description="Disordered" evidence="8">
    <location>
        <begin position="999"/>
        <end position="1115"/>
    </location>
</feature>
<keyword evidence="3" id="KW-0677">Repeat</keyword>
<evidence type="ECO:0000256" key="3">
    <source>
        <dbReference type="ARBA" id="ARBA00022737"/>
    </source>
</evidence>
<dbReference type="KEGG" id="cvn:111132910"/>
<evidence type="ECO:0000256" key="6">
    <source>
        <dbReference type="ARBA" id="ARBA00023242"/>
    </source>
</evidence>
<feature type="compositionally biased region" description="Polar residues" evidence="8">
    <location>
        <begin position="27"/>
        <end position="39"/>
    </location>
</feature>
<dbReference type="GO" id="GO:0005634">
    <property type="term" value="C:nucleus"/>
    <property type="evidence" value="ECO:0007669"/>
    <property type="project" value="UniProtKB-SubCell"/>
</dbReference>
<feature type="compositionally biased region" description="Acidic residues" evidence="8">
    <location>
        <begin position="403"/>
        <end position="418"/>
    </location>
</feature>
<dbReference type="InterPro" id="IPR013087">
    <property type="entry name" value="Znf_C2H2_type"/>
</dbReference>
<feature type="domain" description="C2H2-type" evidence="9">
    <location>
        <begin position="963"/>
        <end position="990"/>
    </location>
</feature>
<feature type="compositionally biased region" description="Acidic residues" evidence="8">
    <location>
        <begin position="1236"/>
        <end position="1249"/>
    </location>
</feature>
<dbReference type="Proteomes" id="UP000694844">
    <property type="component" value="Chromosome 5"/>
</dbReference>
<dbReference type="Gene3D" id="3.30.160.60">
    <property type="entry name" value="Classic Zinc Finger"/>
    <property type="match status" value="3"/>
</dbReference>
<dbReference type="GO" id="GO:0000981">
    <property type="term" value="F:DNA-binding transcription factor activity, RNA polymerase II-specific"/>
    <property type="evidence" value="ECO:0007669"/>
    <property type="project" value="TreeGrafter"/>
</dbReference>
<feature type="domain" description="C2H2-type" evidence="9">
    <location>
        <begin position="622"/>
        <end position="650"/>
    </location>
</feature>
<dbReference type="GO" id="GO:0000978">
    <property type="term" value="F:RNA polymerase II cis-regulatory region sequence-specific DNA binding"/>
    <property type="evidence" value="ECO:0007669"/>
    <property type="project" value="TreeGrafter"/>
</dbReference>
<evidence type="ECO:0000256" key="4">
    <source>
        <dbReference type="ARBA" id="ARBA00022771"/>
    </source>
</evidence>
<feature type="compositionally biased region" description="Low complexity" evidence="8">
    <location>
        <begin position="1269"/>
        <end position="1279"/>
    </location>
</feature>
<feature type="compositionally biased region" description="Basic and acidic residues" evidence="8">
    <location>
        <begin position="1071"/>
        <end position="1088"/>
    </location>
</feature>
<proteinExistence type="predicted"/>
<feature type="compositionally biased region" description="Basic and acidic residues" evidence="8">
    <location>
        <begin position="327"/>
        <end position="340"/>
    </location>
</feature>
<reference evidence="11" key="1">
    <citation type="submission" date="2025-08" db="UniProtKB">
        <authorList>
            <consortium name="RefSeq"/>
        </authorList>
    </citation>
    <scope>IDENTIFICATION</scope>
    <source>
        <tissue evidence="11">Whole sample</tissue>
    </source>
</reference>
<feature type="region of interest" description="Disordered" evidence="8">
    <location>
        <begin position="1145"/>
        <end position="1174"/>
    </location>
</feature>
<name>A0A8B8E7D4_CRAVI</name>
<sequence length="1413" mass="161722">MESDSPEIDFLSLEDELYDNEITQILSQPSAAEKSTLNTPELPPDVDSLVDHLSVELKHAAEKLFQVDPPGTAERDASTDEERLSEQQVSGENQTSGQDHQQVSGENQTSAQDQQQVSGENQTSGQDHQQVSGENQTSAQDDQNDEPTNLLDDIEKENTKRMGQLSVELKEAAEKLFAVDPLGSSERELSSSDQSSSCSDSSSEADDQISEKAEEDVEQSDSDSVYSLSRQTPVDFDKLASASVDSEVQREGGTEVSHSPQWNETDHCDLQNSNENKCEKEQDSSQNEDISDDESCEMRKKEESIEYGRFCGNDGNECTLIITDVRSESVDFHQNEKETTPKPGDLENEGAHKYQNSPPNDQTFSNSLINLEENETSLIVENVFSLSEERKGDRNEDSLKSMDDDDDNDNENDDDDTFENIITSRCLRDRKAMAKSNVTEANQPQEPKRRKRMKRSLKTNALQVVRKTTIESKSRDNFNTSEIDRKAVETIQIEEGVMRTRASEDDSAKETSEKEKMSAFTLQEDGQYKCHYCSCILSTKGRFQLHIKRLHNKKYTCRHCGKKFLKCQDLAIHVKTKHGDELKYKICKKGEVILMRKEQQKPKNHNKKSTFIVAKDNGQVSYACGYCDDVFDKQQSLACHIRNKHVLPNNSGKIVYQKSGKFKRKKQKRTLATLTPSATESTISSDIPKKKVRRSTTDSLECDDTQNDLSEVLEKKRRRDTKASRAAERGLEKIAKLQEDFNIHISHQTFRCCYCPKWFFKKADLSSHMQKHITNLKKANDIPEEPNEIESVADDNIEKDERKSRLRSKEFFCKYCTSKYKSLYTLKTHIVRHIGELYKDEMTDNRLECAFCGQYFYNVNCSNIGTLMRHLFRHYAPETEDIDVYNLLECRYCGVPFLSVEKLRSHEYEHEKFLQAKRCNTKTVDQPKKLEFIDKKGVEIGPESSQPAANNPSLLQADALVPFTCGMCCSRFPTSQYLLHHMTLHMKGKYVFRVEVDKTKSTQESQPNQKSPGTPTFTPPCQSTGSLVPKKKITKQTVNRQSENKPQHISPIIQDRIMSMLRTNTSTDEQNSERKEVPIRDPGKDGTKLRLKTVSDSSNLPSKKDDNTSNVYTSISDAPNMHNYARAPQRKRNYVSIITRHPYQTLPSETAGSTNDNLPTNNQNLEINKNKRKQTFRASEIKTDIPLRPIISYKEVVMNHSNELFHRNVSEKKDEERRGAFGQRAEDLSYRSSTETGEEEISDATDNDTEPVKLQTSRQTSKYVEVRNSSDSSSSSDSASDYERDWRSRYNKKRKRTGRKRKKRIRKRLTITKLSNAHNGLNRKTNISESKKCSICSYTFTEEEKYLLHMKSHDTLKESVKCNECHQEFVSEQHLETHKSQHRINEYQCSYCEQNFATPSAIMGHIEEVHKSQ</sequence>
<protein>
    <submittedName>
        <fullName evidence="11">Uncharacterized protein LOC111132910</fullName>
    </submittedName>
</protein>
<dbReference type="PANTHER" id="PTHR24388">
    <property type="entry name" value="ZINC FINGER PROTEIN"/>
    <property type="match status" value="1"/>
</dbReference>
<dbReference type="GeneID" id="111132910"/>
<keyword evidence="4 7" id="KW-0863">Zinc-finger</keyword>
<dbReference type="PROSITE" id="PS50157">
    <property type="entry name" value="ZINC_FINGER_C2H2_2"/>
    <property type="match status" value="7"/>
</dbReference>
<dbReference type="RefSeq" id="XP_022336547.1">
    <property type="nucleotide sequence ID" value="XM_022480839.1"/>
</dbReference>
<feature type="region of interest" description="Disordered" evidence="8">
    <location>
        <begin position="433"/>
        <end position="455"/>
    </location>
</feature>
<dbReference type="PROSITE" id="PS00028">
    <property type="entry name" value="ZINC_FINGER_C2H2_1"/>
    <property type="match status" value="9"/>
</dbReference>
<evidence type="ECO:0000256" key="7">
    <source>
        <dbReference type="PROSITE-ProRule" id="PRU00042"/>
    </source>
</evidence>
<feature type="domain" description="C2H2-type" evidence="9">
    <location>
        <begin position="1331"/>
        <end position="1358"/>
    </location>
</feature>
<feature type="compositionally biased region" description="Polar residues" evidence="8">
    <location>
        <begin position="354"/>
        <end position="365"/>
    </location>
</feature>
<evidence type="ECO:0000256" key="8">
    <source>
        <dbReference type="SAM" id="MobiDB-lite"/>
    </source>
</evidence>
<feature type="domain" description="C2H2-type" evidence="9">
    <location>
        <begin position="1387"/>
        <end position="1413"/>
    </location>
</feature>
<dbReference type="OrthoDB" id="18440at2759"/>
<organism evidence="10 11">
    <name type="scientific">Crassostrea virginica</name>
    <name type="common">Eastern oyster</name>
    <dbReference type="NCBI Taxonomy" id="6565"/>
    <lineage>
        <taxon>Eukaryota</taxon>
        <taxon>Metazoa</taxon>
        <taxon>Spiralia</taxon>
        <taxon>Lophotrochozoa</taxon>
        <taxon>Mollusca</taxon>
        <taxon>Bivalvia</taxon>
        <taxon>Autobranchia</taxon>
        <taxon>Pteriomorphia</taxon>
        <taxon>Ostreida</taxon>
        <taxon>Ostreoidea</taxon>
        <taxon>Ostreidae</taxon>
        <taxon>Crassostrea</taxon>
    </lineage>
</organism>
<feature type="region of interest" description="Disordered" evidence="8">
    <location>
        <begin position="27"/>
        <end position="48"/>
    </location>
</feature>
<feature type="region of interest" description="Disordered" evidence="8">
    <location>
        <begin position="180"/>
        <end position="301"/>
    </location>
</feature>
<evidence type="ECO:0000256" key="5">
    <source>
        <dbReference type="ARBA" id="ARBA00022833"/>
    </source>
</evidence>
<feature type="compositionally biased region" description="Basic and acidic residues" evidence="8">
    <location>
        <begin position="1208"/>
        <end position="1229"/>
    </location>
</feature>
<keyword evidence="6" id="KW-0539">Nucleus</keyword>
<feature type="compositionally biased region" description="Basic residues" evidence="8">
    <location>
        <begin position="1289"/>
        <end position="1307"/>
    </location>
</feature>
<feature type="region of interest" description="Disordered" evidence="8">
    <location>
        <begin position="667"/>
        <end position="703"/>
    </location>
</feature>
<feature type="domain" description="C2H2-type" evidence="9">
    <location>
        <begin position="555"/>
        <end position="583"/>
    </location>
</feature>
<feature type="region of interest" description="Disordered" evidence="8">
    <location>
        <begin position="327"/>
        <end position="365"/>
    </location>
</feature>
<evidence type="ECO:0000256" key="1">
    <source>
        <dbReference type="ARBA" id="ARBA00004123"/>
    </source>
</evidence>
<dbReference type="GO" id="GO:0008270">
    <property type="term" value="F:zinc ion binding"/>
    <property type="evidence" value="ECO:0007669"/>
    <property type="project" value="UniProtKB-KW"/>
</dbReference>
<comment type="subcellular location">
    <subcellularLocation>
        <location evidence="1">Nucleus</location>
    </subcellularLocation>
</comment>
<gene>
    <name evidence="11" type="primary">LOC111132910</name>
</gene>
<feature type="compositionally biased region" description="Polar residues" evidence="8">
    <location>
        <begin position="1002"/>
        <end position="1026"/>
    </location>
</feature>
<feature type="compositionally biased region" description="Polar residues" evidence="8">
    <location>
        <begin position="86"/>
        <end position="141"/>
    </location>
</feature>
<feature type="compositionally biased region" description="Polar residues" evidence="8">
    <location>
        <begin position="670"/>
        <end position="685"/>
    </location>
</feature>
<dbReference type="InterPro" id="IPR050527">
    <property type="entry name" value="Snail/Krueppel_Znf"/>
</dbReference>
<evidence type="ECO:0000313" key="11">
    <source>
        <dbReference type="RefSeq" id="XP_022336547.1"/>
    </source>
</evidence>
<dbReference type="PANTHER" id="PTHR24388:SF54">
    <property type="entry name" value="PROTEIN ESCARGOT"/>
    <property type="match status" value="1"/>
</dbReference>
<keyword evidence="10" id="KW-1185">Reference proteome</keyword>
<feature type="compositionally biased region" description="Polar residues" evidence="8">
    <location>
        <begin position="436"/>
        <end position="445"/>
    </location>
</feature>
<feature type="region of interest" description="Disordered" evidence="8">
    <location>
        <begin position="1208"/>
        <end position="1307"/>
    </location>
</feature>
<feature type="compositionally biased region" description="Polar residues" evidence="8">
    <location>
        <begin position="1145"/>
        <end position="1167"/>
    </location>
</feature>
<keyword evidence="2" id="KW-0479">Metal-binding</keyword>
<feature type="compositionally biased region" description="Low complexity" evidence="8">
    <location>
        <begin position="191"/>
        <end position="202"/>
    </location>
</feature>
<evidence type="ECO:0000313" key="10">
    <source>
        <dbReference type="Proteomes" id="UP000694844"/>
    </source>
</evidence>
<evidence type="ECO:0000256" key="2">
    <source>
        <dbReference type="ARBA" id="ARBA00022723"/>
    </source>
</evidence>
<feature type="region of interest" description="Disordered" evidence="8">
    <location>
        <begin position="61"/>
        <end position="166"/>
    </location>
</feature>
<feature type="compositionally biased region" description="Acidic residues" evidence="8">
    <location>
        <begin position="203"/>
        <end position="221"/>
    </location>
</feature>
<feature type="domain" description="C2H2-type" evidence="9">
    <location>
        <begin position="1360"/>
        <end position="1382"/>
    </location>
</feature>
<feature type="region of interest" description="Disordered" evidence="8">
    <location>
        <begin position="388"/>
        <end position="418"/>
    </location>
</feature>
<feature type="domain" description="C2H2-type" evidence="9">
    <location>
        <begin position="750"/>
        <end position="772"/>
    </location>
</feature>
<feature type="compositionally biased region" description="Polar residues" evidence="8">
    <location>
        <begin position="222"/>
        <end position="232"/>
    </location>
</feature>